<dbReference type="Pfam" id="PF14054">
    <property type="entry name" value="DUF4249"/>
    <property type="match status" value="1"/>
</dbReference>
<protein>
    <recommendedName>
        <fullName evidence="4">DUF4249 domain-containing protein</fullName>
    </recommendedName>
</protein>
<dbReference type="EMBL" id="LVWA01000002">
    <property type="protein sequence ID" value="OKL41835.1"/>
    <property type="molecule type" value="Genomic_DNA"/>
</dbReference>
<accession>A0A1Q5PHY3</accession>
<dbReference type="InterPro" id="IPR025345">
    <property type="entry name" value="DUF4249"/>
</dbReference>
<dbReference type="Proteomes" id="UP000186551">
    <property type="component" value="Unassembled WGS sequence"/>
</dbReference>
<dbReference type="STRING" id="1797110.A3841_07375"/>
<keyword evidence="1" id="KW-0732">Signal</keyword>
<name>A0A1Q5PHY3_9BACT</name>
<evidence type="ECO:0000256" key="1">
    <source>
        <dbReference type="SAM" id="SignalP"/>
    </source>
</evidence>
<gene>
    <name evidence="2" type="ORF">A3841_07375</name>
</gene>
<evidence type="ECO:0008006" key="4">
    <source>
        <dbReference type="Google" id="ProtNLM"/>
    </source>
</evidence>
<feature type="signal peptide" evidence="1">
    <location>
        <begin position="1"/>
        <end position="29"/>
    </location>
</feature>
<organism evidence="2 3">
    <name type="scientific">Pontibacter flavimaris</name>
    <dbReference type="NCBI Taxonomy" id="1797110"/>
    <lineage>
        <taxon>Bacteria</taxon>
        <taxon>Pseudomonadati</taxon>
        <taxon>Bacteroidota</taxon>
        <taxon>Cytophagia</taxon>
        <taxon>Cytophagales</taxon>
        <taxon>Hymenobacteraceae</taxon>
        <taxon>Pontibacter</taxon>
    </lineage>
</organism>
<dbReference type="OrthoDB" id="878431at2"/>
<proteinExistence type="predicted"/>
<evidence type="ECO:0000313" key="2">
    <source>
        <dbReference type="EMBL" id="OKL41835.1"/>
    </source>
</evidence>
<feature type="chain" id="PRO_5013202726" description="DUF4249 domain-containing protein" evidence="1">
    <location>
        <begin position="30"/>
        <end position="286"/>
    </location>
</feature>
<dbReference type="AlphaFoldDB" id="A0A1Q5PHY3"/>
<keyword evidence="3" id="KW-1185">Reference proteome</keyword>
<comment type="caution">
    <text evidence="2">The sequence shown here is derived from an EMBL/GenBank/DDBJ whole genome shotgun (WGS) entry which is preliminary data.</text>
</comment>
<evidence type="ECO:0000313" key="3">
    <source>
        <dbReference type="Proteomes" id="UP000186551"/>
    </source>
</evidence>
<sequence>MILMKKLTYPLSLLCLLFILPGCETVVEAELPAPESALVVNAVINPDSLFTVDVSASQSAFSGGSHGPVATATIQVYQANQLLYTLEHQGNGIYSTTQAPQMLQHYQLQVQAPGFPAATAATYIPAKPVIGRLTAATEAATEWQGPSVSASFVLTDPPAQDNYYFVQAYTPDSSYVDGHAYNRSVGLKIAAPFEAEFTMGDRYFFSDKLFEGKEVPLRLRLDNSPEATTFVRVAHITRTYYDYVRTLDKQSYRDNFATLPGPVANNIKDGMGLFGGYSAVTLAVKP</sequence>
<reference evidence="2 3" key="1">
    <citation type="submission" date="2016-03" db="EMBL/GenBank/DDBJ databases">
        <title>Genome sequence of Pontibacter sp. nov., of the family cytophagaceae, isolated from marine sediment of the Yellow Sea, China.</title>
        <authorList>
            <person name="Zhang G."/>
            <person name="Zhang R."/>
        </authorList>
    </citation>
    <scope>NUCLEOTIDE SEQUENCE [LARGE SCALE GENOMIC DNA]</scope>
    <source>
        <strain evidence="2 3">S10-8</strain>
    </source>
</reference>